<dbReference type="PANTHER" id="PTHR39335">
    <property type="entry name" value="BLL4220 PROTEIN"/>
    <property type="match status" value="1"/>
</dbReference>
<keyword evidence="1" id="KW-0732">Signal</keyword>
<evidence type="ECO:0008006" key="4">
    <source>
        <dbReference type="Google" id="ProtNLM"/>
    </source>
</evidence>
<dbReference type="GO" id="GO:0043448">
    <property type="term" value="P:alkane catabolic process"/>
    <property type="evidence" value="ECO:0007669"/>
    <property type="project" value="TreeGrafter"/>
</dbReference>
<feature type="chain" id="PRO_5015539917" description="Lipoprotein" evidence="1">
    <location>
        <begin position="21"/>
        <end position="119"/>
    </location>
</feature>
<dbReference type="EMBL" id="CP028519">
    <property type="protein sequence ID" value="AVY95249.1"/>
    <property type="molecule type" value="Genomic_DNA"/>
</dbReference>
<dbReference type="PANTHER" id="PTHR39335:SF1">
    <property type="entry name" value="BLL4220 PROTEIN"/>
    <property type="match status" value="1"/>
</dbReference>
<organism evidence="2 3">
    <name type="scientific">Microvirgula aerodenitrificans</name>
    <dbReference type="NCBI Taxonomy" id="57480"/>
    <lineage>
        <taxon>Bacteria</taxon>
        <taxon>Pseudomonadati</taxon>
        <taxon>Pseudomonadota</taxon>
        <taxon>Betaproteobacteria</taxon>
        <taxon>Neisseriales</taxon>
        <taxon>Aquaspirillaceae</taxon>
        <taxon>Microvirgula</taxon>
    </lineage>
</organism>
<feature type="signal peptide" evidence="1">
    <location>
        <begin position="1"/>
        <end position="20"/>
    </location>
</feature>
<dbReference type="InterPro" id="IPR014558">
    <property type="entry name" value="UCP029720"/>
</dbReference>
<dbReference type="Pfam" id="PF03640">
    <property type="entry name" value="Lipoprotein_15"/>
    <property type="match status" value="2"/>
</dbReference>
<evidence type="ECO:0000256" key="1">
    <source>
        <dbReference type="SAM" id="SignalP"/>
    </source>
</evidence>
<dbReference type="InterPro" id="IPR005297">
    <property type="entry name" value="Lipoprotein_repeat"/>
</dbReference>
<dbReference type="AlphaFoldDB" id="A0A2S0PCY8"/>
<dbReference type="PIRSF" id="PIRSF029720">
    <property type="entry name" value="UCP029720"/>
    <property type="match status" value="1"/>
</dbReference>
<evidence type="ECO:0000313" key="2">
    <source>
        <dbReference type="EMBL" id="AVY95249.1"/>
    </source>
</evidence>
<name>A0A2S0PCY8_9NEIS</name>
<dbReference type="Proteomes" id="UP000244173">
    <property type="component" value="Chromosome"/>
</dbReference>
<dbReference type="OrthoDB" id="9800666at2"/>
<protein>
    <recommendedName>
        <fullName evidence="4">Lipoprotein</fullName>
    </recommendedName>
</protein>
<dbReference type="RefSeq" id="WP_107889844.1">
    <property type="nucleotide sequence ID" value="NZ_CALFSO010000028.1"/>
</dbReference>
<sequence length="119" mass="13143">MRFALIWLAVAGSLSAGVQAEPPKIMNDRVVDEHGMTLYVFDKDSPGKSACMDACASKWPAAMVDSYDKASAPWSTLTRDAGQKQWAYKGRPLYRWSMDKKPGDTLGDGMYGVWHAARP</sequence>
<evidence type="ECO:0000313" key="3">
    <source>
        <dbReference type="Proteomes" id="UP000244173"/>
    </source>
</evidence>
<dbReference type="KEGG" id="maer:DAI18_15285"/>
<reference evidence="2 3" key="1">
    <citation type="submission" date="2018-04" db="EMBL/GenBank/DDBJ databases">
        <title>Denitrifier Microvirgula.</title>
        <authorList>
            <person name="Anderson E."/>
            <person name="Jang J."/>
            <person name="Ishii S."/>
        </authorList>
    </citation>
    <scope>NUCLEOTIDE SEQUENCE [LARGE SCALE GENOMIC DNA]</scope>
    <source>
        <strain evidence="2 3">BE2.4</strain>
    </source>
</reference>
<keyword evidence="3" id="KW-1185">Reference proteome</keyword>
<accession>A0A2S0PCY8</accession>
<proteinExistence type="predicted"/>
<gene>
    <name evidence="2" type="ORF">DAI18_15285</name>
</gene>